<dbReference type="InterPro" id="IPR004000">
    <property type="entry name" value="Actin"/>
</dbReference>
<dbReference type="PANTHER" id="PTHR11937">
    <property type="entry name" value="ACTIN"/>
    <property type="match status" value="1"/>
</dbReference>
<dbReference type="EMBL" id="KN716161">
    <property type="protein sequence ID" value="KJH52678.1"/>
    <property type="molecule type" value="Genomic_DNA"/>
</dbReference>
<dbReference type="Gene3D" id="3.90.640.10">
    <property type="entry name" value="Actin, Chain A, domain 4"/>
    <property type="match status" value="1"/>
</dbReference>
<dbReference type="CDD" id="cd10207">
    <property type="entry name" value="ASKHA_NBD_Arp10"/>
    <property type="match status" value="1"/>
</dbReference>
<comment type="similarity">
    <text evidence="1">Belongs to the actin family.</text>
</comment>
<reference evidence="3" key="2">
    <citation type="journal article" date="2016" name="Sci. Rep.">
        <title>Dictyocaulus viviparus genome, variome and transcriptome elucidate lungworm biology and support future intervention.</title>
        <authorList>
            <person name="McNulty S.N."/>
            <person name="Strube C."/>
            <person name="Rosa B.A."/>
            <person name="Martin J.C."/>
            <person name="Tyagi R."/>
            <person name="Choi Y.J."/>
            <person name="Wang Q."/>
            <person name="Hallsworth Pepin K."/>
            <person name="Zhang X."/>
            <person name="Ozersky P."/>
            <person name="Wilson R.K."/>
            <person name="Sternberg P.W."/>
            <person name="Gasser R.B."/>
            <person name="Mitreva M."/>
        </authorList>
    </citation>
    <scope>NUCLEOTIDE SEQUENCE [LARGE SCALE GENOMIC DNA]</scope>
    <source>
        <strain evidence="3">HannoverDv2000</strain>
    </source>
</reference>
<dbReference type="InterPro" id="IPR043129">
    <property type="entry name" value="ATPase_NBD"/>
</dbReference>
<organism evidence="2 3">
    <name type="scientific">Dictyocaulus viviparus</name>
    <name type="common">Bovine lungworm</name>
    <dbReference type="NCBI Taxonomy" id="29172"/>
    <lineage>
        <taxon>Eukaryota</taxon>
        <taxon>Metazoa</taxon>
        <taxon>Ecdysozoa</taxon>
        <taxon>Nematoda</taxon>
        <taxon>Chromadorea</taxon>
        <taxon>Rhabditida</taxon>
        <taxon>Rhabditina</taxon>
        <taxon>Rhabditomorpha</taxon>
        <taxon>Strongyloidea</taxon>
        <taxon>Metastrongylidae</taxon>
        <taxon>Dictyocaulus</taxon>
    </lineage>
</organism>
<dbReference type="SUPFAM" id="SSF53067">
    <property type="entry name" value="Actin-like ATPase domain"/>
    <property type="match status" value="2"/>
</dbReference>
<accession>A0A0D8Y772</accession>
<protein>
    <submittedName>
        <fullName evidence="2">Actin</fullName>
    </submittedName>
</protein>
<dbReference type="OrthoDB" id="337660at2759"/>
<name>A0A0D8Y772_DICVI</name>
<dbReference type="Gene3D" id="3.30.420.40">
    <property type="match status" value="2"/>
</dbReference>
<dbReference type="SMART" id="SM00268">
    <property type="entry name" value="ACTIN"/>
    <property type="match status" value="1"/>
</dbReference>
<sequence>MPRERRVVIVENLLTPTELRKKICEALLVVLGVPSVLFIPSHLCATFPFSTDYALVVDVGYTETLAIPVAEGVVMLSSWEISNIGAMKLENRVRELLEKYGLVEKCERLCGIGEEEWNIIKEEANIIEEICARFAFCCPRERGLAIQTFGDQHGFPPIKSVKVPLGTDFLIVPGFVREAACEVFFENSDDDSSLQQIIHSIVEKCPLDLRKLMFKSILLIGGSTLIPGFLSRLKEEIVELAKSSVSKTRQCESVRFYRFPNQANESYLAWIGGSMLGSLQEPVQVRSVSRETWMKEHILPDWTDYVAYGIPCGKSELDR</sequence>
<evidence type="ECO:0000313" key="3">
    <source>
        <dbReference type="Proteomes" id="UP000053766"/>
    </source>
</evidence>
<dbReference type="AlphaFoldDB" id="A0A0D8Y772"/>
<reference evidence="2 3" key="1">
    <citation type="submission" date="2013-11" db="EMBL/GenBank/DDBJ databases">
        <title>Draft genome of the bovine lungworm Dictyocaulus viviparus.</title>
        <authorList>
            <person name="Mitreva M."/>
        </authorList>
    </citation>
    <scope>NUCLEOTIDE SEQUENCE [LARGE SCALE GENOMIC DNA]</scope>
    <source>
        <strain evidence="2 3">HannoverDv2000</strain>
    </source>
</reference>
<dbReference type="STRING" id="29172.A0A0D8Y772"/>
<gene>
    <name evidence="2" type="ORF">DICVIV_01139</name>
</gene>
<evidence type="ECO:0000313" key="2">
    <source>
        <dbReference type="EMBL" id="KJH52678.1"/>
    </source>
</evidence>
<dbReference type="Proteomes" id="UP000053766">
    <property type="component" value="Unassembled WGS sequence"/>
</dbReference>
<dbReference type="Pfam" id="PF00022">
    <property type="entry name" value="Actin"/>
    <property type="match status" value="2"/>
</dbReference>
<proteinExistence type="inferred from homology"/>
<keyword evidence="3" id="KW-1185">Reference proteome</keyword>
<evidence type="ECO:0000256" key="1">
    <source>
        <dbReference type="RuleBase" id="RU000487"/>
    </source>
</evidence>